<feature type="domain" description="C2" evidence="1">
    <location>
        <begin position="1"/>
        <end position="110"/>
    </location>
</feature>
<dbReference type="AlphaFoldDB" id="A0A6J1EC88"/>
<evidence type="ECO:0000313" key="3">
    <source>
        <dbReference type="RefSeq" id="XP_022924373.1"/>
    </source>
</evidence>
<evidence type="ECO:0000259" key="1">
    <source>
        <dbReference type="PROSITE" id="PS50004"/>
    </source>
</evidence>
<gene>
    <name evidence="3" type="primary">LOC111431886</name>
</gene>
<dbReference type="InterPro" id="IPR035892">
    <property type="entry name" value="C2_domain_sf"/>
</dbReference>
<dbReference type="PANTHER" id="PTHR32246:SF17">
    <property type="entry name" value="BON1-ASSOCIATED PROTEIN 2"/>
    <property type="match status" value="1"/>
</dbReference>
<accession>A0A6J1EC88</accession>
<reference evidence="3" key="1">
    <citation type="submission" date="2025-08" db="UniProtKB">
        <authorList>
            <consortium name="RefSeq"/>
        </authorList>
    </citation>
    <scope>IDENTIFICATION</scope>
    <source>
        <tissue evidence="3">Young leaves</tissue>
    </source>
</reference>
<name>A0A6J1EC88_CUCMO</name>
<dbReference type="InterPro" id="IPR000008">
    <property type="entry name" value="C2_dom"/>
</dbReference>
<dbReference type="RefSeq" id="XP_022924373.1">
    <property type="nucleotide sequence ID" value="XM_023068605.1"/>
</dbReference>
<keyword evidence="2" id="KW-1185">Reference proteome</keyword>
<dbReference type="Pfam" id="PF00168">
    <property type="entry name" value="C2"/>
    <property type="match status" value="1"/>
</dbReference>
<sequence length="211" mass="23368">MATTSSRSIEITVISGEDLRIDRKSVKRKTFVTVKFDRQSIGGGGGRTEIDERGGCYPFWNEKMLMEIPVDAMFLTIEVHCGSISRNRIVGTANVPVSDFLGRCSAGQTGFFTRLGRLLKEKAKSDVEKVFFGFSKTRDNLSVIDEFLLYWNLAEIDGVLDELEEASLVPDFRQMIAPLRSWRACVTTSAAFSTGKGAKLTFNSDSGLLSL</sequence>
<dbReference type="PANTHER" id="PTHR32246">
    <property type="entry name" value="INGRESSION PROTEIN FIC1"/>
    <property type="match status" value="1"/>
</dbReference>
<dbReference type="Gene3D" id="1.20.120.140">
    <property type="entry name" value="Signal recognition particle SRP54, nucleotide-binding domain"/>
    <property type="match status" value="1"/>
</dbReference>
<dbReference type="SUPFAM" id="SSF49562">
    <property type="entry name" value="C2 domain (Calcium/lipid-binding domain, CaLB)"/>
    <property type="match status" value="1"/>
</dbReference>
<dbReference type="SMART" id="SM00239">
    <property type="entry name" value="C2"/>
    <property type="match status" value="1"/>
</dbReference>
<dbReference type="Gene3D" id="2.60.40.150">
    <property type="entry name" value="C2 domain"/>
    <property type="match status" value="1"/>
</dbReference>
<dbReference type="Proteomes" id="UP000504609">
    <property type="component" value="Unplaced"/>
</dbReference>
<dbReference type="GeneID" id="111431886"/>
<dbReference type="PROSITE" id="PS50004">
    <property type="entry name" value="C2"/>
    <property type="match status" value="1"/>
</dbReference>
<dbReference type="InterPro" id="IPR042101">
    <property type="entry name" value="SRP54_N_sf"/>
</dbReference>
<organism evidence="2 3">
    <name type="scientific">Cucurbita moschata</name>
    <name type="common">Winter crookneck squash</name>
    <name type="synonym">Cucurbita pepo var. moschata</name>
    <dbReference type="NCBI Taxonomy" id="3662"/>
    <lineage>
        <taxon>Eukaryota</taxon>
        <taxon>Viridiplantae</taxon>
        <taxon>Streptophyta</taxon>
        <taxon>Embryophyta</taxon>
        <taxon>Tracheophyta</taxon>
        <taxon>Spermatophyta</taxon>
        <taxon>Magnoliopsida</taxon>
        <taxon>eudicotyledons</taxon>
        <taxon>Gunneridae</taxon>
        <taxon>Pentapetalae</taxon>
        <taxon>rosids</taxon>
        <taxon>fabids</taxon>
        <taxon>Cucurbitales</taxon>
        <taxon>Cucurbitaceae</taxon>
        <taxon>Cucurbiteae</taxon>
        <taxon>Cucurbita</taxon>
    </lineage>
</organism>
<dbReference type="KEGG" id="cmos:111431886"/>
<proteinExistence type="predicted"/>
<protein>
    <submittedName>
        <fullName evidence="3">Uncharacterized protein LOC111431886 isoform X1</fullName>
    </submittedName>
</protein>
<evidence type="ECO:0000313" key="2">
    <source>
        <dbReference type="Proteomes" id="UP000504609"/>
    </source>
</evidence>